<keyword evidence="1" id="KW-0812">Transmembrane</keyword>
<feature type="transmembrane region" description="Helical" evidence="1">
    <location>
        <begin position="101"/>
        <end position="121"/>
    </location>
</feature>
<proteinExistence type="predicted"/>
<accession>A0ABT0S0G4</accession>
<comment type="caution">
    <text evidence="2">The sequence shown here is derived from an EMBL/GenBank/DDBJ whole genome shotgun (WGS) entry which is preliminary data.</text>
</comment>
<feature type="transmembrane region" description="Helical" evidence="1">
    <location>
        <begin position="141"/>
        <end position="160"/>
    </location>
</feature>
<organism evidence="2 3">
    <name type="scientific">Sphingomonas hankyongi</name>
    <dbReference type="NCBI Taxonomy" id="2908209"/>
    <lineage>
        <taxon>Bacteria</taxon>
        <taxon>Pseudomonadati</taxon>
        <taxon>Pseudomonadota</taxon>
        <taxon>Alphaproteobacteria</taxon>
        <taxon>Sphingomonadales</taxon>
        <taxon>Sphingomonadaceae</taxon>
        <taxon>Sphingomonas</taxon>
    </lineage>
</organism>
<keyword evidence="3" id="KW-1185">Reference proteome</keyword>
<keyword evidence="1" id="KW-1133">Transmembrane helix</keyword>
<evidence type="ECO:0000256" key="1">
    <source>
        <dbReference type="SAM" id="Phobius"/>
    </source>
</evidence>
<evidence type="ECO:0000313" key="2">
    <source>
        <dbReference type="EMBL" id="MCL6729316.1"/>
    </source>
</evidence>
<keyword evidence="1" id="KW-0472">Membrane</keyword>
<gene>
    <name evidence="2" type="ORF">LZ538_04495</name>
</gene>
<reference evidence="2" key="1">
    <citation type="submission" date="2022-05" db="EMBL/GenBank/DDBJ databases">
        <authorList>
            <person name="Jo J.-H."/>
            <person name="Im W.-T."/>
        </authorList>
    </citation>
    <scope>NUCLEOTIDE SEQUENCE</scope>
    <source>
        <strain evidence="2">SE220</strain>
    </source>
</reference>
<dbReference type="Proteomes" id="UP001165342">
    <property type="component" value="Unassembled WGS sequence"/>
</dbReference>
<name>A0ABT0S0G4_9SPHN</name>
<dbReference type="RefSeq" id="WP_249830784.1">
    <property type="nucleotide sequence ID" value="NZ_JAMGBE010000001.1"/>
</dbReference>
<evidence type="ECO:0000313" key="3">
    <source>
        <dbReference type="Proteomes" id="UP001165342"/>
    </source>
</evidence>
<dbReference type="Pfam" id="PF11188">
    <property type="entry name" value="DUF2975"/>
    <property type="match status" value="1"/>
</dbReference>
<sequence>MKHQSATLPIAWISLRILVILNWLYGAAVLGLLAFTFVNESWFRRAIDVPAGTEAQPIMIGLRAIAALGLIAVPINHLILKRLLRMVETVSRGDPFVAANAYRLQAIAWALLALQLLSMVIGGIGKAIASKEFPLHLDAGFSTSGWLAVILMFVLARVFAEGTLMREDLEGTI</sequence>
<dbReference type="EMBL" id="JAMGBE010000001">
    <property type="protein sequence ID" value="MCL6729316.1"/>
    <property type="molecule type" value="Genomic_DNA"/>
</dbReference>
<dbReference type="InterPro" id="IPR021354">
    <property type="entry name" value="DUF2975"/>
</dbReference>
<feature type="transmembrane region" description="Helical" evidence="1">
    <location>
        <begin position="12"/>
        <end position="38"/>
    </location>
</feature>
<feature type="transmembrane region" description="Helical" evidence="1">
    <location>
        <begin position="58"/>
        <end position="80"/>
    </location>
</feature>
<protein>
    <submittedName>
        <fullName evidence="2">DUF2975 domain-containing protein</fullName>
    </submittedName>
</protein>